<name>A0A8S9SAM6_BRACR</name>
<organism evidence="1 2">
    <name type="scientific">Brassica cretica</name>
    <name type="common">Mustard</name>
    <dbReference type="NCBI Taxonomy" id="69181"/>
    <lineage>
        <taxon>Eukaryota</taxon>
        <taxon>Viridiplantae</taxon>
        <taxon>Streptophyta</taxon>
        <taxon>Embryophyta</taxon>
        <taxon>Tracheophyta</taxon>
        <taxon>Spermatophyta</taxon>
        <taxon>Magnoliopsida</taxon>
        <taxon>eudicotyledons</taxon>
        <taxon>Gunneridae</taxon>
        <taxon>Pentapetalae</taxon>
        <taxon>rosids</taxon>
        <taxon>malvids</taxon>
        <taxon>Brassicales</taxon>
        <taxon>Brassicaceae</taxon>
        <taxon>Brassiceae</taxon>
        <taxon>Brassica</taxon>
    </lineage>
</organism>
<gene>
    <name evidence="1" type="ORF">F2Q69_00037522</name>
</gene>
<reference evidence="1" key="1">
    <citation type="submission" date="2019-12" db="EMBL/GenBank/DDBJ databases">
        <title>Genome sequencing and annotation of Brassica cretica.</title>
        <authorList>
            <person name="Studholme D.J."/>
            <person name="Sarris P."/>
        </authorList>
    </citation>
    <scope>NUCLEOTIDE SEQUENCE</scope>
    <source>
        <strain evidence="1">PFS-109/04</strain>
        <tissue evidence="1">Leaf</tissue>
    </source>
</reference>
<proteinExistence type="predicted"/>
<comment type="caution">
    <text evidence="1">The sequence shown here is derived from an EMBL/GenBank/DDBJ whole genome shotgun (WGS) entry which is preliminary data.</text>
</comment>
<evidence type="ECO:0000313" key="1">
    <source>
        <dbReference type="EMBL" id="KAF3598401.1"/>
    </source>
</evidence>
<protein>
    <submittedName>
        <fullName evidence="1">Uncharacterized protein</fullName>
    </submittedName>
</protein>
<dbReference type="EMBL" id="QGKX02000004">
    <property type="protein sequence ID" value="KAF3598401.1"/>
    <property type="molecule type" value="Genomic_DNA"/>
</dbReference>
<dbReference type="Proteomes" id="UP000712600">
    <property type="component" value="Unassembled WGS sequence"/>
</dbReference>
<accession>A0A8S9SAM6</accession>
<evidence type="ECO:0000313" key="2">
    <source>
        <dbReference type="Proteomes" id="UP000712600"/>
    </source>
</evidence>
<sequence length="56" mass="6332">MNEDDCGGFEEDTQGTVVDRVKRLWRGVQNVVKMSNCATKNSRTNSIKGKENVETR</sequence>
<dbReference type="AlphaFoldDB" id="A0A8S9SAM6"/>